<dbReference type="Pfam" id="PF02581">
    <property type="entry name" value="TMP-TENI"/>
    <property type="match status" value="1"/>
</dbReference>
<keyword evidence="2" id="KW-0784">Thiamine biosynthesis</keyword>
<accession>A0AAC9I742</accession>
<dbReference type="InterPro" id="IPR036206">
    <property type="entry name" value="ThiamineP_synth_sf"/>
</dbReference>
<keyword evidence="5" id="KW-1185">Reference proteome</keyword>
<comment type="pathway">
    <text evidence="1">Cofactor biosynthesis; thiamine diphosphate biosynthesis.</text>
</comment>
<dbReference type="GO" id="GO:0004789">
    <property type="term" value="F:thiamine-phosphate diphosphorylase activity"/>
    <property type="evidence" value="ECO:0007669"/>
    <property type="project" value="TreeGrafter"/>
</dbReference>
<evidence type="ECO:0000259" key="3">
    <source>
        <dbReference type="Pfam" id="PF02581"/>
    </source>
</evidence>
<dbReference type="PANTHER" id="PTHR20857">
    <property type="entry name" value="THIAMINE-PHOSPHATE PYROPHOSPHORYLASE"/>
    <property type="match status" value="1"/>
</dbReference>
<dbReference type="AlphaFoldDB" id="A0AAC9I742"/>
<sequence length="199" mass="23084">MIVITNPFSVKDEIDILHTLFEEGLELLHIRKPDFSEGEMKSFLSEIKSDWRQRLVLHSHHQLAEDFGINRIHFTEKNREINIPNRFSKPVRSPFTASTSTHSIEDFNALDTFFDYAFLSPVFPSISKENYQSETDLFEAIKKRKNFKTKLIALGGIEANNLKYVLETGFNNVALLGTIWKTNKPIENFKLCQKIVLSY</sequence>
<dbReference type="GO" id="GO:0005737">
    <property type="term" value="C:cytoplasm"/>
    <property type="evidence" value="ECO:0007669"/>
    <property type="project" value="TreeGrafter"/>
</dbReference>
<dbReference type="CDD" id="cd00564">
    <property type="entry name" value="TMP_TenI"/>
    <property type="match status" value="1"/>
</dbReference>
<evidence type="ECO:0000313" key="4">
    <source>
        <dbReference type="EMBL" id="AOW09122.1"/>
    </source>
</evidence>
<dbReference type="PANTHER" id="PTHR20857:SF15">
    <property type="entry name" value="THIAMINE-PHOSPHATE SYNTHASE"/>
    <property type="match status" value="1"/>
</dbReference>
<gene>
    <name evidence="4" type="ORF">EM308_06160</name>
</gene>
<dbReference type="Proteomes" id="UP000175968">
    <property type="component" value="Chromosome"/>
</dbReference>
<dbReference type="SUPFAM" id="SSF51391">
    <property type="entry name" value="Thiamin phosphate synthase"/>
    <property type="match status" value="1"/>
</dbReference>
<dbReference type="EMBL" id="CP017479">
    <property type="protein sequence ID" value="AOW09122.1"/>
    <property type="molecule type" value="Genomic_DNA"/>
</dbReference>
<dbReference type="KEGG" id="fgl:EM308_06160"/>
<dbReference type="GO" id="GO:0009228">
    <property type="term" value="P:thiamine biosynthetic process"/>
    <property type="evidence" value="ECO:0007669"/>
    <property type="project" value="UniProtKB-KW"/>
</dbReference>
<name>A0AAC9I742_9FLAO</name>
<dbReference type="RefSeq" id="WP_035635117.1">
    <property type="nucleotide sequence ID" value="NZ_CP017479.1"/>
</dbReference>
<reference evidence="4 5" key="1">
    <citation type="submission" date="2016-10" db="EMBL/GenBank/DDBJ databases">
        <title>Flavobacterium gilvum sp. nov., isolated from stream water.</title>
        <authorList>
            <person name="Shin S.-K."/>
            <person name="Cho Y.-J."/>
            <person name="Yi H."/>
        </authorList>
    </citation>
    <scope>NUCLEOTIDE SEQUENCE [LARGE SCALE GENOMIC DNA]</scope>
    <source>
        <strain evidence="4 5">EM1308</strain>
    </source>
</reference>
<dbReference type="Gene3D" id="3.20.20.70">
    <property type="entry name" value="Aldolase class I"/>
    <property type="match status" value="1"/>
</dbReference>
<organism evidence="4 5">
    <name type="scientific">Flavobacterium gilvum</name>
    <dbReference type="NCBI Taxonomy" id="1492737"/>
    <lineage>
        <taxon>Bacteria</taxon>
        <taxon>Pseudomonadati</taxon>
        <taxon>Bacteroidota</taxon>
        <taxon>Flavobacteriia</taxon>
        <taxon>Flavobacteriales</taxon>
        <taxon>Flavobacteriaceae</taxon>
        <taxon>Flavobacterium</taxon>
    </lineage>
</organism>
<dbReference type="InterPro" id="IPR022998">
    <property type="entry name" value="ThiamineP_synth_TenI"/>
</dbReference>
<evidence type="ECO:0000256" key="2">
    <source>
        <dbReference type="ARBA" id="ARBA00022977"/>
    </source>
</evidence>
<evidence type="ECO:0000313" key="5">
    <source>
        <dbReference type="Proteomes" id="UP000175968"/>
    </source>
</evidence>
<evidence type="ECO:0000256" key="1">
    <source>
        <dbReference type="ARBA" id="ARBA00004948"/>
    </source>
</evidence>
<dbReference type="InterPro" id="IPR013785">
    <property type="entry name" value="Aldolase_TIM"/>
</dbReference>
<protein>
    <submittedName>
        <fullName evidence="4">Thiamine phosphate synthase</fullName>
    </submittedName>
</protein>
<feature type="domain" description="Thiamine phosphate synthase/TenI" evidence="3">
    <location>
        <begin position="3"/>
        <end position="178"/>
    </location>
</feature>
<proteinExistence type="predicted"/>